<dbReference type="Proteomes" id="UP000019140">
    <property type="component" value="Unassembled WGS sequence"/>
</dbReference>
<gene>
    <name evidence="2" type="ORF">ETSY2_16080</name>
</gene>
<proteinExistence type="predicted"/>
<dbReference type="HOGENOM" id="CLU_3115779_0_0_7"/>
<protein>
    <submittedName>
        <fullName evidence="2">Uncharacterized protein</fullName>
    </submittedName>
</protein>
<evidence type="ECO:0000313" key="3">
    <source>
        <dbReference type="Proteomes" id="UP000019140"/>
    </source>
</evidence>
<keyword evidence="1" id="KW-0175">Coiled coil</keyword>
<sequence>MHDDDMTKAQLLAELAALRQRNAALQAEAEAHRRFEANCARLRKWKRSGP</sequence>
<name>W4M9K7_9BACT</name>
<accession>W4M9K7</accession>
<reference evidence="2 3" key="1">
    <citation type="journal article" date="2014" name="Nature">
        <title>An environmental bacterial taxon with a large and distinct metabolic repertoire.</title>
        <authorList>
            <person name="Wilson M.C."/>
            <person name="Mori T."/>
            <person name="Ruckert C."/>
            <person name="Uria A.R."/>
            <person name="Helf M.J."/>
            <person name="Takada K."/>
            <person name="Gernert C."/>
            <person name="Steffens U.A."/>
            <person name="Heycke N."/>
            <person name="Schmitt S."/>
            <person name="Rinke C."/>
            <person name="Helfrich E.J."/>
            <person name="Brachmann A.O."/>
            <person name="Gurgui C."/>
            <person name="Wakimoto T."/>
            <person name="Kracht M."/>
            <person name="Crusemann M."/>
            <person name="Hentschel U."/>
            <person name="Abe I."/>
            <person name="Matsunaga S."/>
            <person name="Kalinowski J."/>
            <person name="Takeyama H."/>
            <person name="Piel J."/>
        </authorList>
    </citation>
    <scope>NUCLEOTIDE SEQUENCE [LARGE SCALE GENOMIC DNA]</scope>
    <source>
        <strain evidence="3">TSY2</strain>
    </source>
</reference>
<dbReference type="AlphaFoldDB" id="W4M9K7"/>
<evidence type="ECO:0000313" key="2">
    <source>
        <dbReference type="EMBL" id="ETX06611.1"/>
    </source>
</evidence>
<comment type="caution">
    <text evidence="2">The sequence shown here is derived from an EMBL/GenBank/DDBJ whole genome shotgun (WGS) entry which is preliminary data.</text>
</comment>
<evidence type="ECO:0000256" key="1">
    <source>
        <dbReference type="SAM" id="Coils"/>
    </source>
</evidence>
<organism evidence="2 3">
    <name type="scientific">Candidatus Entotheonella gemina</name>
    <dbReference type="NCBI Taxonomy" id="1429439"/>
    <lineage>
        <taxon>Bacteria</taxon>
        <taxon>Pseudomonadati</taxon>
        <taxon>Nitrospinota/Tectimicrobiota group</taxon>
        <taxon>Candidatus Tectimicrobiota</taxon>
        <taxon>Candidatus Entotheonellia</taxon>
        <taxon>Candidatus Entotheonellales</taxon>
        <taxon>Candidatus Entotheonellaceae</taxon>
        <taxon>Candidatus Entotheonella</taxon>
    </lineage>
</organism>
<dbReference type="EMBL" id="AZHX01000650">
    <property type="protein sequence ID" value="ETX06611.1"/>
    <property type="molecule type" value="Genomic_DNA"/>
</dbReference>
<feature type="coiled-coil region" evidence="1">
    <location>
        <begin position="8"/>
        <end position="35"/>
    </location>
</feature>
<keyword evidence="3" id="KW-1185">Reference proteome</keyword>